<dbReference type="GO" id="GO:0016747">
    <property type="term" value="F:acyltransferase activity, transferring groups other than amino-acyl groups"/>
    <property type="evidence" value="ECO:0007669"/>
    <property type="project" value="InterPro"/>
</dbReference>
<dbReference type="OrthoDB" id="7205533at2"/>
<dbReference type="PANTHER" id="PTHR42919:SF8">
    <property type="entry name" value="N-ALPHA-ACETYLTRANSFERASE 50"/>
    <property type="match status" value="1"/>
</dbReference>
<reference evidence="4 5" key="1">
    <citation type="submission" date="2019-01" db="EMBL/GenBank/DDBJ databases">
        <title>Weissella sp. nov., a novel lactic acid bacterium isolated from animal feces.</title>
        <authorList>
            <person name="Wang L.-T."/>
        </authorList>
    </citation>
    <scope>NUCLEOTIDE SEQUENCE [LARGE SCALE GENOMIC DNA]</scope>
    <source>
        <strain evidence="4 5">8H-2</strain>
    </source>
</reference>
<evidence type="ECO:0000313" key="5">
    <source>
        <dbReference type="Proteomes" id="UP000371977"/>
    </source>
</evidence>
<dbReference type="AlphaFoldDB" id="A0A6C2CA26"/>
<accession>A0A6C2CA26</accession>
<evidence type="ECO:0000256" key="2">
    <source>
        <dbReference type="ARBA" id="ARBA00023315"/>
    </source>
</evidence>
<evidence type="ECO:0000313" key="4">
    <source>
        <dbReference type="EMBL" id="TYC50990.1"/>
    </source>
</evidence>
<evidence type="ECO:0000256" key="1">
    <source>
        <dbReference type="ARBA" id="ARBA00022679"/>
    </source>
</evidence>
<dbReference type="InterPro" id="IPR016181">
    <property type="entry name" value="Acyl_CoA_acyltransferase"/>
</dbReference>
<name>A0A6C2CA26_9LACO</name>
<proteinExistence type="predicted"/>
<keyword evidence="1 4" id="KW-0808">Transferase</keyword>
<dbReference type="Proteomes" id="UP000371977">
    <property type="component" value="Unassembled WGS sequence"/>
</dbReference>
<dbReference type="PANTHER" id="PTHR42919">
    <property type="entry name" value="N-ALPHA-ACETYLTRANSFERASE"/>
    <property type="match status" value="1"/>
</dbReference>
<comment type="caution">
    <text evidence="4">The sequence shown here is derived from an EMBL/GenBank/DDBJ whole genome shotgun (WGS) entry which is preliminary data.</text>
</comment>
<dbReference type="CDD" id="cd04301">
    <property type="entry name" value="NAT_SF"/>
    <property type="match status" value="1"/>
</dbReference>
<keyword evidence="2" id="KW-0012">Acyltransferase</keyword>
<dbReference type="InterPro" id="IPR051556">
    <property type="entry name" value="N-term/lysine_N-AcTrnsfr"/>
</dbReference>
<feature type="domain" description="N-acetyltransferase" evidence="3">
    <location>
        <begin position="21"/>
        <end position="171"/>
    </location>
</feature>
<dbReference type="EMBL" id="SDGZ01000003">
    <property type="protein sequence ID" value="TYC50990.1"/>
    <property type="molecule type" value="Genomic_DNA"/>
</dbReference>
<evidence type="ECO:0000259" key="3">
    <source>
        <dbReference type="PROSITE" id="PS51186"/>
    </source>
</evidence>
<dbReference type="Pfam" id="PF00583">
    <property type="entry name" value="Acetyltransf_1"/>
    <property type="match status" value="1"/>
</dbReference>
<protein>
    <submittedName>
        <fullName evidence="4">GNAT family N-acetyltransferase</fullName>
    </submittedName>
</protein>
<dbReference type="Gene3D" id="3.40.630.30">
    <property type="match status" value="1"/>
</dbReference>
<sequence>MVDQIKSIDESMVTTLQALSATTFTETFGKTNSATNIEQHNTEKYSVARLRAELANPDSHFVFIYHDHQLAGYLKVNRGEAQSEPMGDSYMEVERIYILVAFKGLRLGRQLMEYAFKQAHRWNLNRLWLGVWEHNDDALAFYKKLGYYELSDHVFTLGESQQRDLIMAIEL</sequence>
<keyword evidence="5" id="KW-1185">Reference proteome</keyword>
<dbReference type="SUPFAM" id="SSF55729">
    <property type="entry name" value="Acyl-CoA N-acyltransferases (Nat)"/>
    <property type="match status" value="1"/>
</dbReference>
<dbReference type="InterPro" id="IPR000182">
    <property type="entry name" value="GNAT_dom"/>
</dbReference>
<dbReference type="RefSeq" id="WP_148621576.1">
    <property type="nucleotide sequence ID" value="NZ_SDGZ01000003.1"/>
</dbReference>
<organism evidence="4 5">
    <name type="scientific">Weissella muntiaci</name>
    <dbReference type="NCBI Taxonomy" id="2508881"/>
    <lineage>
        <taxon>Bacteria</taxon>
        <taxon>Bacillati</taxon>
        <taxon>Bacillota</taxon>
        <taxon>Bacilli</taxon>
        <taxon>Lactobacillales</taxon>
        <taxon>Lactobacillaceae</taxon>
        <taxon>Weissella</taxon>
    </lineage>
</organism>
<gene>
    <name evidence="4" type="ORF">ESZ50_00195</name>
</gene>
<dbReference type="PROSITE" id="PS51186">
    <property type="entry name" value="GNAT"/>
    <property type="match status" value="1"/>
</dbReference>